<evidence type="ECO:0000313" key="3">
    <source>
        <dbReference type="Proteomes" id="UP000664940"/>
    </source>
</evidence>
<gene>
    <name evidence="2" type="ORF">HJG60_008022</name>
</gene>
<feature type="region of interest" description="Disordered" evidence="1">
    <location>
        <begin position="30"/>
        <end position="59"/>
    </location>
</feature>
<name>A0A834EYG0_9CHIR</name>
<sequence>MLVVLTAKPNEPSQRPGFLTCHVGRRKISLSTQQHTTPDLTGFSNSSSTTTEQPPSQNTHTIRILSSLQGRASTTWVIRVSDGGLQGEGVGGVSQRKEAVPGQWAGLERTRARASSLLLFAFTFALQAAT</sequence>
<dbReference type="AlphaFoldDB" id="A0A834EYG0"/>
<proteinExistence type="predicted"/>
<evidence type="ECO:0000313" key="2">
    <source>
        <dbReference type="EMBL" id="KAF6131137.1"/>
    </source>
</evidence>
<evidence type="ECO:0000256" key="1">
    <source>
        <dbReference type="SAM" id="MobiDB-lite"/>
    </source>
</evidence>
<reference evidence="2 3" key="1">
    <citation type="journal article" date="2020" name="Nature">
        <title>Six reference-quality genomes reveal evolution of bat adaptations.</title>
        <authorList>
            <person name="Jebb D."/>
            <person name="Huang Z."/>
            <person name="Pippel M."/>
            <person name="Hughes G.M."/>
            <person name="Lavrichenko K."/>
            <person name="Devanna P."/>
            <person name="Winkler S."/>
            <person name="Jermiin L.S."/>
            <person name="Skirmuntt E.C."/>
            <person name="Katzourakis A."/>
            <person name="Burkitt-Gray L."/>
            <person name="Ray D.A."/>
            <person name="Sullivan K.A.M."/>
            <person name="Roscito J.G."/>
            <person name="Kirilenko B.M."/>
            <person name="Davalos L.M."/>
            <person name="Corthals A.P."/>
            <person name="Power M.L."/>
            <person name="Jones G."/>
            <person name="Ransome R.D."/>
            <person name="Dechmann D.K.N."/>
            <person name="Locatelli A.G."/>
            <person name="Puechmaille S.J."/>
            <person name="Fedrigo O."/>
            <person name="Jarvis E.D."/>
            <person name="Hiller M."/>
            <person name="Vernes S.C."/>
            <person name="Myers E.W."/>
            <person name="Teeling E.C."/>
        </authorList>
    </citation>
    <scope>NUCLEOTIDE SEQUENCE [LARGE SCALE GENOMIC DNA]</scope>
    <source>
        <strain evidence="2">Bat1K_MPI-CBG_1</strain>
    </source>
</reference>
<accession>A0A834EYG0</accession>
<protein>
    <submittedName>
        <fullName evidence="2">Uncharacterized protein</fullName>
    </submittedName>
</protein>
<organism evidence="2 3">
    <name type="scientific">Phyllostomus discolor</name>
    <name type="common">pale spear-nosed bat</name>
    <dbReference type="NCBI Taxonomy" id="89673"/>
    <lineage>
        <taxon>Eukaryota</taxon>
        <taxon>Metazoa</taxon>
        <taxon>Chordata</taxon>
        <taxon>Craniata</taxon>
        <taxon>Vertebrata</taxon>
        <taxon>Euteleostomi</taxon>
        <taxon>Mammalia</taxon>
        <taxon>Eutheria</taxon>
        <taxon>Laurasiatheria</taxon>
        <taxon>Chiroptera</taxon>
        <taxon>Yangochiroptera</taxon>
        <taxon>Phyllostomidae</taxon>
        <taxon>Phyllostominae</taxon>
        <taxon>Phyllostomus</taxon>
    </lineage>
</organism>
<feature type="compositionally biased region" description="Polar residues" evidence="1">
    <location>
        <begin position="30"/>
        <end position="43"/>
    </location>
</feature>
<comment type="caution">
    <text evidence="2">The sequence shown here is derived from an EMBL/GenBank/DDBJ whole genome shotgun (WGS) entry which is preliminary data.</text>
</comment>
<feature type="compositionally biased region" description="Low complexity" evidence="1">
    <location>
        <begin position="44"/>
        <end position="59"/>
    </location>
</feature>
<dbReference type="Proteomes" id="UP000664940">
    <property type="component" value="Unassembled WGS sequence"/>
</dbReference>
<dbReference type="EMBL" id="JABVXQ010000001">
    <property type="protein sequence ID" value="KAF6131137.1"/>
    <property type="molecule type" value="Genomic_DNA"/>
</dbReference>